<dbReference type="Proteomes" id="UP000034072">
    <property type="component" value="Unassembled WGS sequence"/>
</dbReference>
<dbReference type="InterPro" id="IPR023158">
    <property type="entry name" value="YerB-like_sf"/>
</dbReference>
<evidence type="ECO:0000256" key="1">
    <source>
        <dbReference type="SAM" id="Phobius"/>
    </source>
</evidence>
<dbReference type="InterPro" id="IPR021416">
    <property type="entry name" value="DUF3048_N"/>
</dbReference>
<name>A0A0G0SYU2_9BACT</name>
<feature type="domain" description="DUF3048" evidence="3">
    <location>
        <begin position="229"/>
        <end position="340"/>
    </location>
</feature>
<reference evidence="4 5" key="1">
    <citation type="journal article" date="2015" name="Nature">
        <title>rRNA introns, odd ribosomes, and small enigmatic genomes across a large radiation of phyla.</title>
        <authorList>
            <person name="Brown C.T."/>
            <person name="Hug L.A."/>
            <person name="Thomas B.C."/>
            <person name="Sharon I."/>
            <person name="Castelle C.J."/>
            <person name="Singh A."/>
            <person name="Wilkins M.J."/>
            <person name="Williams K.H."/>
            <person name="Banfield J.F."/>
        </authorList>
    </citation>
    <scope>NUCLEOTIDE SEQUENCE [LARGE SCALE GENOMIC DNA]</scope>
</reference>
<keyword evidence="1" id="KW-0812">Transmembrane</keyword>
<dbReference type="InterPro" id="IPR035328">
    <property type="entry name" value="DUF3048_C"/>
</dbReference>
<evidence type="ECO:0000313" key="5">
    <source>
        <dbReference type="Proteomes" id="UP000034072"/>
    </source>
</evidence>
<dbReference type="Gene3D" id="3.50.90.10">
    <property type="entry name" value="YerB-like"/>
    <property type="match status" value="1"/>
</dbReference>
<gene>
    <name evidence="4" type="ORF">UT75_C0011G0033</name>
</gene>
<keyword evidence="1" id="KW-1133">Transmembrane helix</keyword>
<evidence type="ECO:0000313" key="4">
    <source>
        <dbReference type="EMBL" id="KKR40005.1"/>
    </source>
</evidence>
<dbReference type="AlphaFoldDB" id="A0A0G0SYU2"/>
<organism evidence="4 5">
    <name type="scientific">Candidatus Yanofskybacteria bacterium GW2011_GWE2_40_11</name>
    <dbReference type="NCBI Taxonomy" id="1619033"/>
    <lineage>
        <taxon>Bacteria</taxon>
        <taxon>Candidatus Yanofskyibacteriota</taxon>
    </lineage>
</organism>
<evidence type="ECO:0000259" key="3">
    <source>
        <dbReference type="Pfam" id="PF17479"/>
    </source>
</evidence>
<feature type="domain" description="DUF3048" evidence="2">
    <location>
        <begin position="67"/>
        <end position="201"/>
    </location>
</feature>
<protein>
    <submittedName>
        <fullName evidence="4">PT repeat-containing protein</fullName>
    </submittedName>
</protein>
<evidence type="ECO:0000259" key="2">
    <source>
        <dbReference type="Pfam" id="PF11258"/>
    </source>
</evidence>
<dbReference type="Pfam" id="PF17479">
    <property type="entry name" value="DUF3048_C"/>
    <property type="match status" value="1"/>
</dbReference>
<proteinExistence type="predicted"/>
<dbReference type="Pfam" id="PF11258">
    <property type="entry name" value="DUF3048"/>
    <property type="match status" value="1"/>
</dbReference>
<feature type="transmembrane region" description="Helical" evidence="1">
    <location>
        <begin position="12"/>
        <end position="39"/>
    </location>
</feature>
<keyword evidence="1" id="KW-0472">Membrane</keyword>
<dbReference type="SUPFAM" id="SSF159774">
    <property type="entry name" value="YerB-like"/>
    <property type="match status" value="1"/>
</dbReference>
<accession>A0A0G0SYU2</accession>
<comment type="caution">
    <text evidence="4">The sequence shown here is derived from an EMBL/GenBank/DDBJ whole genome shotgun (WGS) entry which is preliminary data.</text>
</comment>
<dbReference type="EMBL" id="LBXZ01000011">
    <property type="protein sequence ID" value="KKR40005.1"/>
    <property type="molecule type" value="Genomic_DNA"/>
</dbReference>
<sequence>MTSIAKKIKRIFSTLNVNIILVGIGLVAFIFAGTFFVWWNKEIVINGGEGEVIVDNKLSSIAGLPCENYMQRPISVMMPSDPEPRPLSGISQADMVFEMPVTPGGVTRFMAVFQCEKPAEIGSIRSARKDFVPLAASLKSIYAHWGGEHGILAELNKHVIDNLNALVYDGSAFFRKSTAKAPHNGFTTYEKMLGLAEKLKYDLVDNFSGYLHQTSKPNRNLNNIVDSIDIDYPSPYNIRWVYVSNENVYKRTRGGRPETDKNSGQQVAVGVVIVMNTTASFLYDQYIDVNVTGSGPVKIYQDGMMIVGNWKKDPATLDSKLFFLDDQGKEIELAPGKIWVEVTTD</sequence>